<keyword evidence="1" id="KW-0732">Signal</keyword>
<gene>
    <name evidence="2" type="ORF">V5799_018617</name>
</gene>
<sequence>MAKLSILRGLLFTLLVATVVTAESAADNVTYDFRNFLRQGQEIWVRNTSEPGNITCRRDTISNVHNQSVSFQRHFKNNSESFNISLKGELFNWEHWDNHSATPYNSMAVSGTKGTHKILDTDEILEVLDARNECAVVKVIVVDPSKEEKPTVWRELRVVATALNKTLSQDCWNYFNGTVQNASRPSYSPSCERI</sequence>
<comment type="caution">
    <text evidence="2">The sequence shown here is derived from an EMBL/GenBank/DDBJ whole genome shotgun (WGS) entry which is preliminary data.</text>
</comment>
<protein>
    <recommendedName>
        <fullName evidence="4">Lipocalin-3 1</fullName>
    </recommendedName>
</protein>
<proteinExistence type="predicted"/>
<dbReference type="EMBL" id="JARKHS020009232">
    <property type="protein sequence ID" value="KAK8780048.1"/>
    <property type="molecule type" value="Genomic_DNA"/>
</dbReference>
<keyword evidence="3" id="KW-1185">Reference proteome</keyword>
<organism evidence="2 3">
    <name type="scientific">Amblyomma americanum</name>
    <name type="common">Lone star tick</name>
    <dbReference type="NCBI Taxonomy" id="6943"/>
    <lineage>
        <taxon>Eukaryota</taxon>
        <taxon>Metazoa</taxon>
        <taxon>Ecdysozoa</taxon>
        <taxon>Arthropoda</taxon>
        <taxon>Chelicerata</taxon>
        <taxon>Arachnida</taxon>
        <taxon>Acari</taxon>
        <taxon>Parasitiformes</taxon>
        <taxon>Ixodida</taxon>
        <taxon>Ixodoidea</taxon>
        <taxon>Ixodidae</taxon>
        <taxon>Amblyomminae</taxon>
        <taxon>Amblyomma</taxon>
    </lineage>
</organism>
<name>A0AAQ4EZW6_AMBAM</name>
<dbReference type="AlphaFoldDB" id="A0AAQ4EZW6"/>
<accession>A0AAQ4EZW6</accession>
<evidence type="ECO:0008006" key="4">
    <source>
        <dbReference type="Google" id="ProtNLM"/>
    </source>
</evidence>
<reference evidence="2 3" key="1">
    <citation type="journal article" date="2023" name="Arcadia Sci">
        <title>De novo assembly of a long-read Amblyomma americanum tick genome.</title>
        <authorList>
            <person name="Chou S."/>
            <person name="Poskanzer K.E."/>
            <person name="Rollins M."/>
            <person name="Thuy-Boun P.S."/>
        </authorList>
    </citation>
    <scope>NUCLEOTIDE SEQUENCE [LARGE SCALE GENOMIC DNA]</scope>
    <source>
        <strain evidence="2">F_SG_1</strain>
        <tissue evidence="2">Salivary glands</tissue>
    </source>
</reference>
<dbReference type="Proteomes" id="UP001321473">
    <property type="component" value="Unassembled WGS sequence"/>
</dbReference>
<evidence type="ECO:0000313" key="2">
    <source>
        <dbReference type="EMBL" id="KAK8780048.1"/>
    </source>
</evidence>
<evidence type="ECO:0000256" key="1">
    <source>
        <dbReference type="SAM" id="SignalP"/>
    </source>
</evidence>
<feature type="chain" id="PRO_5042979920" description="Lipocalin-3 1" evidence="1">
    <location>
        <begin position="23"/>
        <end position="194"/>
    </location>
</feature>
<feature type="signal peptide" evidence="1">
    <location>
        <begin position="1"/>
        <end position="22"/>
    </location>
</feature>
<evidence type="ECO:0000313" key="3">
    <source>
        <dbReference type="Proteomes" id="UP001321473"/>
    </source>
</evidence>